<comment type="similarity">
    <text evidence="1">Belongs to the UPF0065 (bug) family.</text>
</comment>
<reference evidence="3 4" key="1">
    <citation type="submission" date="2020-01" db="EMBL/GenBank/DDBJ databases">
        <title>Genome sequencing of strain KACC 21265.</title>
        <authorList>
            <person name="Heo J."/>
            <person name="Kim S.-J."/>
            <person name="Kim J.-S."/>
            <person name="Hong S.-B."/>
            <person name="Kwon S.-W."/>
        </authorList>
    </citation>
    <scope>NUCLEOTIDE SEQUENCE [LARGE SCALE GENOMIC DNA]</scope>
    <source>
        <strain evidence="3 4">KACC 21265</strain>
    </source>
</reference>
<protein>
    <submittedName>
        <fullName evidence="3">Tripartite tricarboxylate transporter substrate binding protein</fullName>
    </submittedName>
</protein>
<dbReference type="InterPro" id="IPR042100">
    <property type="entry name" value="Bug_dom1"/>
</dbReference>
<dbReference type="AlphaFoldDB" id="A0A857JB43"/>
<accession>A0A857JB43</accession>
<dbReference type="CDD" id="cd07012">
    <property type="entry name" value="PBP2_Bug_TTT"/>
    <property type="match status" value="1"/>
</dbReference>
<feature type="chain" id="PRO_5032776590" evidence="2">
    <location>
        <begin position="23"/>
        <end position="325"/>
    </location>
</feature>
<dbReference type="Gene3D" id="3.40.190.10">
    <property type="entry name" value="Periplasmic binding protein-like II"/>
    <property type="match status" value="1"/>
</dbReference>
<name>A0A857JB43_9BURK</name>
<dbReference type="PANTHER" id="PTHR42928:SF5">
    <property type="entry name" value="BLR1237 PROTEIN"/>
    <property type="match status" value="1"/>
</dbReference>
<dbReference type="SUPFAM" id="SSF53850">
    <property type="entry name" value="Periplasmic binding protein-like II"/>
    <property type="match status" value="1"/>
</dbReference>
<dbReference type="Gene3D" id="3.40.190.150">
    <property type="entry name" value="Bordetella uptake gene, domain 1"/>
    <property type="match status" value="1"/>
</dbReference>
<dbReference type="PIRSF" id="PIRSF017082">
    <property type="entry name" value="YflP"/>
    <property type="match status" value="1"/>
</dbReference>
<evidence type="ECO:0000256" key="1">
    <source>
        <dbReference type="ARBA" id="ARBA00006987"/>
    </source>
</evidence>
<dbReference type="RefSeq" id="WP_160554172.1">
    <property type="nucleotide sequence ID" value="NZ_CP047650.1"/>
</dbReference>
<sequence>MRKLISISAAVLACLTGLAAHAQGGQSYPDRPIKIIVPFPAGGGTDSLTRLLATALTTKLHWVVTVENKPGAGGNLALDTVAKSKPDGYTLVMAQTDNVVLNPLLYSKLSYDPVKDLDPLVPVASGAAVVVVRADSPYKTLADVVAAAKAQPGRLTMATPGTGTISHLVTQLWQNASGVKFTHVPYRGMAQALPDLVGGQVDMYMGSIPTLLAQIEGGKVRAIGVTAAKRSPVLPHVPTFAESGVKGAELASLWGLMAPHGTPRPVVDKWNAEINALLQQADVRDKILATGAELLGGPPQALAEVNAADRARLAPVVREADIKLD</sequence>
<gene>
    <name evidence="3" type="ORF">GT347_21700</name>
</gene>
<dbReference type="PANTHER" id="PTHR42928">
    <property type="entry name" value="TRICARBOXYLATE-BINDING PROTEIN"/>
    <property type="match status" value="1"/>
</dbReference>
<dbReference type="Pfam" id="PF03401">
    <property type="entry name" value="TctC"/>
    <property type="match status" value="1"/>
</dbReference>
<keyword evidence="2" id="KW-0732">Signal</keyword>
<evidence type="ECO:0000256" key="2">
    <source>
        <dbReference type="SAM" id="SignalP"/>
    </source>
</evidence>
<keyword evidence="4" id="KW-1185">Reference proteome</keyword>
<feature type="signal peptide" evidence="2">
    <location>
        <begin position="1"/>
        <end position="22"/>
    </location>
</feature>
<evidence type="ECO:0000313" key="4">
    <source>
        <dbReference type="Proteomes" id="UP000464787"/>
    </source>
</evidence>
<evidence type="ECO:0000313" key="3">
    <source>
        <dbReference type="EMBL" id="QHJ00362.1"/>
    </source>
</evidence>
<dbReference type="InterPro" id="IPR005064">
    <property type="entry name" value="BUG"/>
</dbReference>
<dbReference type="Proteomes" id="UP000464787">
    <property type="component" value="Chromosome"/>
</dbReference>
<dbReference type="EMBL" id="CP047650">
    <property type="protein sequence ID" value="QHJ00362.1"/>
    <property type="molecule type" value="Genomic_DNA"/>
</dbReference>
<organism evidence="3 4">
    <name type="scientific">Xylophilus rhododendri</name>
    <dbReference type="NCBI Taxonomy" id="2697032"/>
    <lineage>
        <taxon>Bacteria</taxon>
        <taxon>Pseudomonadati</taxon>
        <taxon>Pseudomonadota</taxon>
        <taxon>Betaproteobacteria</taxon>
        <taxon>Burkholderiales</taxon>
        <taxon>Xylophilus</taxon>
    </lineage>
</organism>
<dbReference type="KEGG" id="xyk:GT347_21700"/>
<proteinExistence type="inferred from homology"/>